<dbReference type="PROSITE" id="PS50005">
    <property type="entry name" value="TPR"/>
    <property type="match status" value="1"/>
</dbReference>
<proteinExistence type="predicted"/>
<sequence length="922" mass="106876">MSETHKLSTILFADITGYTSLMQSDERKAMQFLNSFKTELEKTVPVFYGEIVQYFGDACLLTFDSTSKGVACAKTLQENFQKSGLPIRIGMHLGEVIFTEDNVFGDGVNIASRIESMGVPGTVLVSSTVRNQIKNKSEFQLKSLGHFEYKNLEDPIEVYALTNEGLIVPDVNELHGKFKYPQDLEKITFLQKIWSKKVPQILVAYLLLSWTGLQILDWALIRFGISPQWAKIFFIIVTGIIPSILVYLNNKKQILHWNNKIPEKIFFPLNFVLIGLVLVLMFRTEDLGAISKNITYINTDGEVKTQGIIKSEFKKQFPVFAFDPIDKTDSTDYWIGLQASMNISYLLNQDKYLTAAEYVPGIKRAQEGTFFTTVEKTELSKPFKSDFYIDGQYQYKDGQYIMIPAVKNKVNGNVIKEKEFASADLFTVTDSIVAFLRGAVGLTPSQMDESLVLDFDEVVQSRNIDAIKEFTIGYYTYNFVQMDKAIQMDTTWVAPAKFLVEFINYYSLGEIESKILINRIMRHSNNLPFQEQIGIRVQKHLIYKEWKKAEQLLNLQLEIEPNNEDYNFSLSNLYLITGQIDKYIEQALTYYNNNPDLATLRSAVDAFLLKGEPESVITIVEPFLKKDPTNVVALEHLAEAYLHLKEYDLAEETINKILIINPEFEPTMSPSLEAINYMKSNGKPKNDLSKFTGHFRLDHSELILELSVLGDNLQSRGKYQEGLFLFPSRTNTFQRGKIGKGHRFHFLVDEQNNIYAQKRSEYFVRNNNRSGYDWKQDSIIWKAESLLKKGQYNGAYEAYNTAITAHPKHYYLKNHLEHLQYLKRHTEEAVQSKLQRFVGNYREARIWIEDGLLYYKENGNVRQILRPISNNRFITLSRYNFIYEFIEENNKIVAVRSLLHDFEKDEWQLNRDWYYKRTVFKD</sequence>
<dbReference type="InterPro" id="IPR011990">
    <property type="entry name" value="TPR-like_helical_dom_sf"/>
</dbReference>
<feature type="transmembrane region" description="Helical" evidence="2">
    <location>
        <begin position="229"/>
        <end position="249"/>
    </location>
</feature>
<accession>A0ABS7XZP9</accession>
<feature type="domain" description="Guanylate cyclase" evidence="3">
    <location>
        <begin position="9"/>
        <end position="115"/>
    </location>
</feature>
<protein>
    <recommendedName>
        <fullName evidence="3">Guanylate cyclase domain-containing protein</fullName>
    </recommendedName>
</protein>
<dbReference type="RefSeq" id="WP_224478060.1">
    <property type="nucleotide sequence ID" value="NZ_JAIUJS010000003.1"/>
</dbReference>
<evidence type="ECO:0000313" key="5">
    <source>
        <dbReference type="Proteomes" id="UP001198402"/>
    </source>
</evidence>
<keyword evidence="2" id="KW-0472">Membrane</keyword>
<dbReference type="Proteomes" id="UP001198402">
    <property type="component" value="Unassembled WGS sequence"/>
</dbReference>
<evidence type="ECO:0000259" key="3">
    <source>
        <dbReference type="PROSITE" id="PS50125"/>
    </source>
</evidence>
<reference evidence="5" key="1">
    <citation type="submission" date="2023-07" db="EMBL/GenBank/DDBJ databases">
        <authorList>
            <person name="Yue Y."/>
        </authorList>
    </citation>
    <scope>NUCLEOTIDE SEQUENCE [LARGE SCALE GENOMIC DNA]</scope>
    <source>
        <strain evidence="5">2Y89</strain>
    </source>
</reference>
<dbReference type="SMART" id="SM00028">
    <property type="entry name" value="TPR"/>
    <property type="match status" value="2"/>
</dbReference>
<keyword evidence="2" id="KW-1133">Transmembrane helix</keyword>
<dbReference type="SUPFAM" id="SSF48452">
    <property type="entry name" value="TPR-like"/>
    <property type="match status" value="1"/>
</dbReference>
<keyword evidence="1" id="KW-0802">TPR repeat</keyword>
<dbReference type="Pfam" id="PF00211">
    <property type="entry name" value="Guanylate_cyc"/>
    <property type="match status" value="1"/>
</dbReference>
<keyword evidence="2" id="KW-0812">Transmembrane</keyword>
<dbReference type="Gene3D" id="3.30.70.1230">
    <property type="entry name" value="Nucleotide cyclase"/>
    <property type="match status" value="1"/>
</dbReference>
<feature type="repeat" description="TPR" evidence="1">
    <location>
        <begin position="631"/>
        <end position="664"/>
    </location>
</feature>
<keyword evidence="5" id="KW-1185">Reference proteome</keyword>
<dbReference type="PROSITE" id="PS50125">
    <property type="entry name" value="GUANYLATE_CYCLASE_2"/>
    <property type="match status" value="1"/>
</dbReference>
<dbReference type="PANTHER" id="PTHR43081:SF1">
    <property type="entry name" value="ADENYLATE CYCLASE, TERMINAL-DIFFERENTIATION SPECIFIC"/>
    <property type="match status" value="1"/>
</dbReference>
<dbReference type="InterPro" id="IPR019734">
    <property type="entry name" value="TPR_rpt"/>
</dbReference>
<dbReference type="Gene3D" id="1.25.40.10">
    <property type="entry name" value="Tetratricopeptide repeat domain"/>
    <property type="match status" value="1"/>
</dbReference>
<gene>
    <name evidence="4" type="ORF">LBV24_07840</name>
</gene>
<name>A0ABS7XZP9_9FLAO</name>
<evidence type="ECO:0000256" key="1">
    <source>
        <dbReference type="PROSITE-ProRule" id="PRU00339"/>
    </source>
</evidence>
<feature type="transmembrane region" description="Helical" evidence="2">
    <location>
        <begin position="261"/>
        <end position="282"/>
    </location>
</feature>
<evidence type="ECO:0000256" key="2">
    <source>
        <dbReference type="SAM" id="Phobius"/>
    </source>
</evidence>
<dbReference type="SMART" id="SM00044">
    <property type="entry name" value="CYCc"/>
    <property type="match status" value="1"/>
</dbReference>
<dbReference type="InterPro" id="IPR001054">
    <property type="entry name" value="A/G_cyclase"/>
</dbReference>
<dbReference type="SUPFAM" id="SSF55073">
    <property type="entry name" value="Nucleotide cyclase"/>
    <property type="match status" value="1"/>
</dbReference>
<dbReference type="EMBL" id="JAIUJS010000003">
    <property type="protein sequence ID" value="MCA0153124.1"/>
    <property type="molecule type" value="Genomic_DNA"/>
</dbReference>
<dbReference type="InterPro" id="IPR050697">
    <property type="entry name" value="Adenylyl/Guanylyl_Cyclase_3/4"/>
</dbReference>
<feature type="transmembrane region" description="Helical" evidence="2">
    <location>
        <begin position="202"/>
        <end position="223"/>
    </location>
</feature>
<evidence type="ECO:0000313" key="4">
    <source>
        <dbReference type="EMBL" id="MCA0153124.1"/>
    </source>
</evidence>
<dbReference type="CDD" id="cd07302">
    <property type="entry name" value="CHD"/>
    <property type="match status" value="1"/>
</dbReference>
<dbReference type="PANTHER" id="PTHR43081">
    <property type="entry name" value="ADENYLATE CYCLASE, TERMINAL-DIFFERENTIATION SPECIFIC-RELATED"/>
    <property type="match status" value="1"/>
</dbReference>
<organism evidence="4 5">
    <name type="scientific">Winogradskyella vincentii</name>
    <dbReference type="NCBI Taxonomy" id="2877122"/>
    <lineage>
        <taxon>Bacteria</taxon>
        <taxon>Pseudomonadati</taxon>
        <taxon>Bacteroidota</taxon>
        <taxon>Flavobacteriia</taxon>
        <taxon>Flavobacteriales</taxon>
        <taxon>Flavobacteriaceae</taxon>
        <taxon>Winogradskyella</taxon>
    </lineage>
</organism>
<dbReference type="InterPro" id="IPR029787">
    <property type="entry name" value="Nucleotide_cyclase"/>
</dbReference>
<comment type="caution">
    <text evidence="4">The sequence shown here is derived from an EMBL/GenBank/DDBJ whole genome shotgun (WGS) entry which is preliminary data.</text>
</comment>